<accession>A0ABY5Z2Z7</accession>
<keyword evidence="3" id="KW-1185">Reference proteome</keyword>
<evidence type="ECO:0000313" key="2">
    <source>
        <dbReference type="EMBL" id="UWZ34844.1"/>
    </source>
</evidence>
<evidence type="ECO:0000256" key="1">
    <source>
        <dbReference type="SAM" id="Phobius"/>
    </source>
</evidence>
<feature type="transmembrane region" description="Helical" evidence="1">
    <location>
        <begin position="33"/>
        <end position="51"/>
    </location>
</feature>
<protein>
    <recommendedName>
        <fullName evidence="4">DUF998 domain-containing protein</fullName>
    </recommendedName>
</protein>
<dbReference type="EMBL" id="CP073721">
    <property type="protein sequence ID" value="UWZ34844.1"/>
    <property type="molecule type" value="Genomic_DNA"/>
</dbReference>
<keyword evidence="1" id="KW-0472">Membrane</keyword>
<evidence type="ECO:0000313" key="3">
    <source>
        <dbReference type="Proteomes" id="UP001058271"/>
    </source>
</evidence>
<proteinExistence type="predicted"/>
<name>A0ABY5Z2Z7_9ACTN</name>
<keyword evidence="1" id="KW-0812">Transmembrane</keyword>
<sequence>MGYLDPQTEAPRRPSTAEFCDDGDRVLYLRSYLLMRAVIGFVGVALPFVLVLGDWALEHGSLLAKGSLSAYFYSGMRDVFVGCLCVTGVFLMTYKVFEHNLDNLLSTVAGMAALGVALFSTDRPSDGEGTALTPLQHDLGETTVATVHYVSAAVFILALGVISLFFGVREGRRTGDDRGSLAPAFWRRFHWTCSAGIGAAVLCIAVSKLTGLLEDYSLIVGETLAILSFGASWLMKGLELRVLLGPNTAGQAIGEQAGALG</sequence>
<keyword evidence="1" id="KW-1133">Transmembrane helix</keyword>
<feature type="transmembrane region" description="Helical" evidence="1">
    <location>
        <begin position="71"/>
        <end position="92"/>
    </location>
</feature>
<feature type="transmembrane region" description="Helical" evidence="1">
    <location>
        <begin position="147"/>
        <end position="168"/>
    </location>
</feature>
<reference evidence="2" key="1">
    <citation type="submission" date="2021-04" db="EMBL/GenBank/DDBJ databases">
        <title>Biosynthetic gene clusters of Dactylosporangioum roseum.</title>
        <authorList>
            <person name="Hartkoorn R.C."/>
            <person name="Beaudoing E."/>
            <person name="Hot D."/>
            <person name="Moureu S."/>
        </authorList>
    </citation>
    <scope>NUCLEOTIDE SEQUENCE</scope>
    <source>
        <strain evidence="2">NRRL B-16295</strain>
    </source>
</reference>
<organism evidence="2 3">
    <name type="scientific">Dactylosporangium roseum</name>
    <dbReference type="NCBI Taxonomy" id="47989"/>
    <lineage>
        <taxon>Bacteria</taxon>
        <taxon>Bacillati</taxon>
        <taxon>Actinomycetota</taxon>
        <taxon>Actinomycetes</taxon>
        <taxon>Micromonosporales</taxon>
        <taxon>Micromonosporaceae</taxon>
        <taxon>Dactylosporangium</taxon>
    </lineage>
</organism>
<evidence type="ECO:0008006" key="4">
    <source>
        <dbReference type="Google" id="ProtNLM"/>
    </source>
</evidence>
<dbReference type="RefSeq" id="WP_260724190.1">
    <property type="nucleotide sequence ID" value="NZ_BAAABS010000052.1"/>
</dbReference>
<feature type="transmembrane region" description="Helical" evidence="1">
    <location>
        <begin position="104"/>
        <end position="121"/>
    </location>
</feature>
<gene>
    <name evidence="2" type="ORF">Drose_27145</name>
</gene>
<dbReference type="Proteomes" id="UP001058271">
    <property type="component" value="Chromosome"/>
</dbReference>